<dbReference type="EMBL" id="JAWDGP010000525">
    <property type="protein sequence ID" value="KAK3799906.1"/>
    <property type="molecule type" value="Genomic_DNA"/>
</dbReference>
<protein>
    <submittedName>
        <fullName evidence="1">Uncharacterized protein</fullName>
    </submittedName>
</protein>
<accession>A0AAE1EA23</accession>
<reference evidence="1" key="1">
    <citation type="journal article" date="2023" name="G3 (Bethesda)">
        <title>A reference genome for the long-term kleptoplast-retaining sea slug Elysia crispata morphotype clarki.</title>
        <authorList>
            <person name="Eastman K.E."/>
            <person name="Pendleton A.L."/>
            <person name="Shaikh M.A."/>
            <person name="Suttiyut T."/>
            <person name="Ogas R."/>
            <person name="Tomko P."/>
            <person name="Gavelis G."/>
            <person name="Widhalm J.R."/>
            <person name="Wisecaver J.H."/>
        </authorList>
    </citation>
    <scope>NUCLEOTIDE SEQUENCE</scope>
    <source>
        <strain evidence="1">ECLA1</strain>
    </source>
</reference>
<comment type="caution">
    <text evidence="1">The sequence shown here is derived from an EMBL/GenBank/DDBJ whole genome shotgun (WGS) entry which is preliminary data.</text>
</comment>
<organism evidence="1 2">
    <name type="scientific">Elysia crispata</name>
    <name type="common">lettuce slug</name>
    <dbReference type="NCBI Taxonomy" id="231223"/>
    <lineage>
        <taxon>Eukaryota</taxon>
        <taxon>Metazoa</taxon>
        <taxon>Spiralia</taxon>
        <taxon>Lophotrochozoa</taxon>
        <taxon>Mollusca</taxon>
        <taxon>Gastropoda</taxon>
        <taxon>Heterobranchia</taxon>
        <taxon>Euthyneura</taxon>
        <taxon>Panpulmonata</taxon>
        <taxon>Sacoglossa</taxon>
        <taxon>Placobranchoidea</taxon>
        <taxon>Plakobranchidae</taxon>
        <taxon>Elysia</taxon>
    </lineage>
</organism>
<name>A0AAE1EA23_9GAST</name>
<dbReference type="AlphaFoldDB" id="A0AAE1EA23"/>
<dbReference type="Proteomes" id="UP001283361">
    <property type="component" value="Unassembled WGS sequence"/>
</dbReference>
<evidence type="ECO:0000313" key="2">
    <source>
        <dbReference type="Proteomes" id="UP001283361"/>
    </source>
</evidence>
<keyword evidence="2" id="KW-1185">Reference proteome</keyword>
<gene>
    <name evidence="1" type="ORF">RRG08_040847</name>
</gene>
<proteinExistence type="predicted"/>
<evidence type="ECO:0000313" key="1">
    <source>
        <dbReference type="EMBL" id="KAK3799906.1"/>
    </source>
</evidence>
<sequence length="151" mass="17032">MTTEERNEQKKGIPFKKAGERELKCPIVDHSASISSARDLDGYSHKRSSLGHHNAVWYKNAEMQVFLVLVSLASFDSPIFNNLNTWLCLCPTTQLKLVGQPGCVETSKNDLGRCTEAEGPAQIPRKREWLRQAIIRHDLNKLDTPGVYINL</sequence>